<comment type="caution">
    <text evidence="6">The sequence shown here is derived from an EMBL/GenBank/DDBJ whole genome shotgun (WGS) entry which is preliminary data.</text>
</comment>
<dbReference type="Proteomes" id="UP000604661">
    <property type="component" value="Unassembled WGS sequence"/>
</dbReference>
<comment type="similarity">
    <text evidence="3">Belongs to the AAA ATPase family. Highly divergent.</text>
</comment>
<dbReference type="InterPro" id="IPR052381">
    <property type="entry name" value="AAA_domain_protein"/>
</dbReference>
<dbReference type="InterPro" id="IPR003593">
    <property type="entry name" value="AAA+_ATPase"/>
</dbReference>
<dbReference type="SUPFAM" id="SSF52540">
    <property type="entry name" value="P-loop containing nucleoside triphosphate hydrolases"/>
    <property type="match status" value="1"/>
</dbReference>
<gene>
    <name evidence="6" type="ORF">H6G95_26670</name>
</gene>
<keyword evidence="2 6" id="KW-0067">ATP-binding</keyword>
<dbReference type="InterPro" id="IPR003959">
    <property type="entry name" value="ATPase_AAA_core"/>
</dbReference>
<name>A0ABR8F2X1_NOSLI</name>
<dbReference type="SMART" id="SM00382">
    <property type="entry name" value="AAA"/>
    <property type="match status" value="1"/>
</dbReference>
<dbReference type="GO" id="GO:0005524">
    <property type="term" value="F:ATP binding"/>
    <property type="evidence" value="ECO:0007669"/>
    <property type="project" value="UniProtKB-KW"/>
</dbReference>
<evidence type="ECO:0000256" key="3">
    <source>
        <dbReference type="ARBA" id="ARBA00038088"/>
    </source>
</evidence>
<dbReference type="RefSeq" id="WP_190898083.1">
    <property type="nucleotide sequence ID" value="NZ_JACJTE010000042.1"/>
</dbReference>
<accession>A0ABR8F2X1</accession>
<evidence type="ECO:0000313" key="7">
    <source>
        <dbReference type="Proteomes" id="UP000604661"/>
    </source>
</evidence>
<dbReference type="Pfam" id="PF00004">
    <property type="entry name" value="AAA"/>
    <property type="match status" value="1"/>
</dbReference>
<keyword evidence="1" id="KW-0547">Nucleotide-binding</keyword>
<keyword evidence="7" id="KW-1185">Reference proteome</keyword>
<dbReference type="Gene3D" id="3.40.50.300">
    <property type="entry name" value="P-loop containing nucleotide triphosphate hydrolases"/>
    <property type="match status" value="1"/>
</dbReference>
<dbReference type="PANTHER" id="PTHR42960">
    <property type="entry name" value="YCF46 PROTEIN"/>
    <property type="match status" value="1"/>
</dbReference>
<dbReference type="Gene3D" id="1.10.8.60">
    <property type="match status" value="1"/>
</dbReference>
<organism evidence="6 7">
    <name type="scientific">Nostoc linckia FACHB-391</name>
    <dbReference type="NCBI Taxonomy" id="2692906"/>
    <lineage>
        <taxon>Bacteria</taxon>
        <taxon>Bacillati</taxon>
        <taxon>Cyanobacteriota</taxon>
        <taxon>Cyanophyceae</taxon>
        <taxon>Nostocales</taxon>
        <taxon>Nostocaceae</taxon>
        <taxon>Nostoc</taxon>
    </lineage>
</organism>
<evidence type="ECO:0000256" key="1">
    <source>
        <dbReference type="ARBA" id="ARBA00022741"/>
    </source>
</evidence>
<dbReference type="EMBL" id="JACJTE010000042">
    <property type="protein sequence ID" value="MBD2564122.1"/>
    <property type="molecule type" value="Genomic_DNA"/>
</dbReference>
<evidence type="ECO:0000256" key="2">
    <source>
        <dbReference type="ARBA" id="ARBA00022840"/>
    </source>
</evidence>
<proteinExistence type="inferred from homology"/>
<evidence type="ECO:0000313" key="6">
    <source>
        <dbReference type="EMBL" id="MBD2564122.1"/>
    </source>
</evidence>
<evidence type="ECO:0000259" key="5">
    <source>
        <dbReference type="SMART" id="SM00382"/>
    </source>
</evidence>
<evidence type="ECO:0000256" key="4">
    <source>
        <dbReference type="ARBA" id="ARBA00040480"/>
    </source>
</evidence>
<sequence>MSNELTKQIFSLIKLNNKLIAVESPLQERVRLLINLASEFQRLDINCYLWTLEDDALQQLSTNEEGLSLKTVNQYQAIAKNRREHYFEILRFWKTTDLSGILILEGIFPWLGESTTDPDFFLTSEWIKSALINLKLYNCNANKAAILLGSNATVSSDIAPEVPTVIQQLPAIEEISSYLAQVLPDYSHSDIHATANVSVGMYLADIDYGIRQAIANHEITPDELVEKLSTYKIELFKRIYNIQFLQPPSTPIGGLELIQQAFKTYKRLLSSLAKAYNLRLPKGILLIGPPGTGKSYSAKASSAQLGLPLIILEWGSFRSYGNLAEYKLKNLLALVDRINRVILYLDDFDKGFSGDDDLSKRLAGMLLTWMQERTSEVLIIASANNIQWLPPELTRSGRFDEIFKVDLPNYGERHEIFKIHLARFDPRFRDRGDGYSEEEWKRLLKATQRCVGAEIQAIVERAAVFSFCEMFGDDVAPASKLPPLGITLSALLAARQSMNPLAIREADRVESMRNIAALHGLPSSPIDSSIYSLGNVDIFGET</sequence>
<feature type="domain" description="AAA+ ATPase" evidence="5">
    <location>
        <begin position="280"/>
        <end position="409"/>
    </location>
</feature>
<dbReference type="InterPro" id="IPR027417">
    <property type="entry name" value="P-loop_NTPase"/>
</dbReference>
<protein>
    <recommendedName>
        <fullName evidence="4">Uncharacterized AAA domain-containing protein ycf46</fullName>
    </recommendedName>
</protein>
<dbReference type="PANTHER" id="PTHR42960:SF1">
    <property type="entry name" value="YCF46 PROTEIN"/>
    <property type="match status" value="1"/>
</dbReference>
<reference evidence="6 7" key="1">
    <citation type="journal article" date="2020" name="ISME J.">
        <title>Comparative genomics reveals insights into cyanobacterial evolution and habitat adaptation.</title>
        <authorList>
            <person name="Chen M.Y."/>
            <person name="Teng W.K."/>
            <person name="Zhao L."/>
            <person name="Hu C.X."/>
            <person name="Zhou Y.K."/>
            <person name="Han B.P."/>
            <person name="Song L.R."/>
            <person name="Shu W.S."/>
        </authorList>
    </citation>
    <scope>NUCLEOTIDE SEQUENCE [LARGE SCALE GENOMIC DNA]</scope>
    <source>
        <strain evidence="6 7">FACHB-391</strain>
    </source>
</reference>